<protein>
    <submittedName>
        <fullName evidence="1">Uncharacterized protein</fullName>
    </submittedName>
</protein>
<reference evidence="2" key="1">
    <citation type="journal article" date="2015" name="Nat. Genet.">
        <title>The genome and transcriptome of the zoonotic hookworm Ancylostoma ceylanicum identify infection-specific gene families.</title>
        <authorList>
            <person name="Schwarz E.M."/>
            <person name="Hu Y."/>
            <person name="Antoshechkin I."/>
            <person name="Miller M.M."/>
            <person name="Sternberg P.W."/>
            <person name="Aroian R.V."/>
        </authorList>
    </citation>
    <scope>NUCLEOTIDE SEQUENCE</scope>
    <source>
        <strain evidence="2">HY135</strain>
    </source>
</reference>
<proteinExistence type="predicted"/>
<accession>A0A016UQK1</accession>
<dbReference type="Proteomes" id="UP000024635">
    <property type="component" value="Unassembled WGS sequence"/>
</dbReference>
<organism evidence="1 2">
    <name type="scientific">Ancylostoma ceylanicum</name>
    <dbReference type="NCBI Taxonomy" id="53326"/>
    <lineage>
        <taxon>Eukaryota</taxon>
        <taxon>Metazoa</taxon>
        <taxon>Ecdysozoa</taxon>
        <taxon>Nematoda</taxon>
        <taxon>Chromadorea</taxon>
        <taxon>Rhabditida</taxon>
        <taxon>Rhabditina</taxon>
        <taxon>Rhabditomorpha</taxon>
        <taxon>Strongyloidea</taxon>
        <taxon>Ancylostomatidae</taxon>
        <taxon>Ancylostomatinae</taxon>
        <taxon>Ancylostoma</taxon>
    </lineage>
</organism>
<evidence type="ECO:0000313" key="2">
    <source>
        <dbReference type="Proteomes" id="UP000024635"/>
    </source>
</evidence>
<comment type="caution">
    <text evidence="1">The sequence shown here is derived from an EMBL/GenBank/DDBJ whole genome shotgun (WGS) entry which is preliminary data.</text>
</comment>
<dbReference type="AlphaFoldDB" id="A0A016UQK1"/>
<evidence type="ECO:0000313" key="1">
    <source>
        <dbReference type="EMBL" id="EYC16778.1"/>
    </source>
</evidence>
<sequence length="76" mass="8419">MLFTSNITEARSVKNTGTKQSVNGGSTRRDRVAHDVIVAAVANLDFPDSCPSHLMFTRKKATKLSRKPPYFDYVSS</sequence>
<keyword evidence="2" id="KW-1185">Reference proteome</keyword>
<name>A0A016UQK1_9BILA</name>
<gene>
    <name evidence="1" type="primary">Acey_s0032.g2489</name>
    <name evidence="1" type="ORF">Y032_0032g2489</name>
</gene>
<dbReference type="EMBL" id="JARK01001368">
    <property type="protein sequence ID" value="EYC16778.1"/>
    <property type="molecule type" value="Genomic_DNA"/>
</dbReference>